<evidence type="ECO:0000256" key="1">
    <source>
        <dbReference type="SAM" id="MobiDB-lite"/>
    </source>
</evidence>
<dbReference type="AlphaFoldDB" id="A0A4U6TEE3"/>
<feature type="region of interest" description="Disordered" evidence="1">
    <location>
        <begin position="1"/>
        <end position="74"/>
    </location>
</feature>
<name>A0A4U6TEE3_SETVI</name>
<dbReference type="Gramene" id="TKW00558">
    <property type="protein sequence ID" value="TKW00558"/>
    <property type="gene ID" value="SEVIR_8G118300v2"/>
</dbReference>
<proteinExistence type="predicted"/>
<evidence type="ECO:0000313" key="3">
    <source>
        <dbReference type="Proteomes" id="UP000298652"/>
    </source>
</evidence>
<reference evidence="2" key="1">
    <citation type="submission" date="2019-03" db="EMBL/GenBank/DDBJ databases">
        <title>WGS assembly of Setaria viridis.</title>
        <authorList>
            <person name="Huang P."/>
            <person name="Jenkins J."/>
            <person name="Grimwood J."/>
            <person name="Barry K."/>
            <person name="Healey A."/>
            <person name="Mamidi S."/>
            <person name="Sreedasyam A."/>
            <person name="Shu S."/>
            <person name="Feldman M."/>
            <person name="Wu J."/>
            <person name="Yu Y."/>
            <person name="Chen C."/>
            <person name="Johnson J."/>
            <person name="Rokhsar D."/>
            <person name="Baxter I."/>
            <person name="Schmutz J."/>
            <person name="Brutnell T."/>
            <person name="Kellogg E."/>
        </authorList>
    </citation>
    <scope>NUCLEOTIDE SEQUENCE [LARGE SCALE GENOMIC DNA]</scope>
</reference>
<dbReference type="EMBL" id="CM016559">
    <property type="protein sequence ID" value="TKW00558.1"/>
    <property type="molecule type" value="Genomic_DNA"/>
</dbReference>
<sequence length="253" mass="27512">MSSRARVTKLPLMVQGGQQRGPPPARQSLHDASNGAASGSTATGSAVDCSTPSEPSPARAGDSTGPELATANCPPPFRVPCRRPRVELCVILRIVKVVANEVALERALVVVVAGMRLETTPAVIQAYVMGHYGVEPSSFMVHPHYLEDFLVMFRDVDVMWRVLNAASRRLWYPPGSRNWPRLVADLVLPPVGRLSTARPVLKSVSFPKVGMPHGILEGAVCGTSCIMEDDELIAATKELSRRTRWSRKIVLTR</sequence>
<organism evidence="2 3">
    <name type="scientific">Setaria viridis</name>
    <name type="common">Green bristlegrass</name>
    <name type="synonym">Setaria italica subsp. viridis</name>
    <dbReference type="NCBI Taxonomy" id="4556"/>
    <lineage>
        <taxon>Eukaryota</taxon>
        <taxon>Viridiplantae</taxon>
        <taxon>Streptophyta</taxon>
        <taxon>Embryophyta</taxon>
        <taxon>Tracheophyta</taxon>
        <taxon>Spermatophyta</taxon>
        <taxon>Magnoliopsida</taxon>
        <taxon>Liliopsida</taxon>
        <taxon>Poales</taxon>
        <taxon>Poaceae</taxon>
        <taxon>PACMAD clade</taxon>
        <taxon>Panicoideae</taxon>
        <taxon>Panicodae</taxon>
        <taxon>Paniceae</taxon>
        <taxon>Cenchrinae</taxon>
        <taxon>Setaria</taxon>
    </lineage>
</organism>
<feature type="compositionally biased region" description="Low complexity" evidence="1">
    <location>
        <begin position="32"/>
        <end position="46"/>
    </location>
</feature>
<dbReference type="Proteomes" id="UP000298652">
    <property type="component" value="Chromosome 8"/>
</dbReference>
<evidence type="ECO:0000313" key="2">
    <source>
        <dbReference type="EMBL" id="TKW00558.1"/>
    </source>
</evidence>
<protein>
    <submittedName>
        <fullName evidence="2">Uncharacterized protein</fullName>
    </submittedName>
</protein>
<accession>A0A4U6TEE3</accession>
<keyword evidence="3" id="KW-1185">Reference proteome</keyword>
<gene>
    <name evidence="2" type="ORF">SEVIR_8G118300v2</name>
</gene>